<name>A0ABR2ZFL3_9AGAR</name>
<organism evidence="2 3">
    <name type="scientific">Marasmius tenuissimus</name>
    <dbReference type="NCBI Taxonomy" id="585030"/>
    <lineage>
        <taxon>Eukaryota</taxon>
        <taxon>Fungi</taxon>
        <taxon>Dikarya</taxon>
        <taxon>Basidiomycota</taxon>
        <taxon>Agaricomycotina</taxon>
        <taxon>Agaricomycetes</taxon>
        <taxon>Agaricomycetidae</taxon>
        <taxon>Agaricales</taxon>
        <taxon>Marasmiineae</taxon>
        <taxon>Marasmiaceae</taxon>
        <taxon>Marasmius</taxon>
    </lineage>
</organism>
<gene>
    <name evidence="2" type="ORF">AAF712_012822</name>
</gene>
<reference evidence="2 3" key="1">
    <citation type="submission" date="2024-05" db="EMBL/GenBank/DDBJ databases">
        <title>A draft genome resource for the thread blight pathogen Marasmius tenuissimus strain MS-2.</title>
        <authorList>
            <person name="Yulfo-Soto G.E."/>
            <person name="Baruah I.K."/>
            <person name="Amoako-Attah I."/>
            <person name="Bukari Y."/>
            <person name="Meinhardt L.W."/>
            <person name="Bailey B.A."/>
            <person name="Cohen S.P."/>
        </authorList>
    </citation>
    <scope>NUCLEOTIDE SEQUENCE [LARGE SCALE GENOMIC DNA]</scope>
    <source>
        <strain evidence="2 3">MS-2</strain>
    </source>
</reference>
<accession>A0ABR2ZFL3</accession>
<protein>
    <submittedName>
        <fullName evidence="2">Uncharacterized protein</fullName>
    </submittedName>
</protein>
<comment type="caution">
    <text evidence="2">The sequence shown here is derived from an EMBL/GenBank/DDBJ whole genome shotgun (WGS) entry which is preliminary data.</text>
</comment>
<dbReference type="EMBL" id="JBBXMP010000179">
    <property type="protein sequence ID" value="KAL0060371.1"/>
    <property type="molecule type" value="Genomic_DNA"/>
</dbReference>
<feature type="compositionally biased region" description="Basic and acidic residues" evidence="1">
    <location>
        <begin position="1"/>
        <end position="14"/>
    </location>
</feature>
<evidence type="ECO:0000256" key="1">
    <source>
        <dbReference type="SAM" id="MobiDB-lite"/>
    </source>
</evidence>
<feature type="compositionally biased region" description="Low complexity" evidence="1">
    <location>
        <begin position="29"/>
        <end position="47"/>
    </location>
</feature>
<keyword evidence="3" id="KW-1185">Reference proteome</keyword>
<proteinExistence type="predicted"/>
<dbReference type="Proteomes" id="UP001437256">
    <property type="component" value="Unassembled WGS sequence"/>
</dbReference>
<evidence type="ECO:0000313" key="3">
    <source>
        <dbReference type="Proteomes" id="UP001437256"/>
    </source>
</evidence>
<feature type="region of interest" description="Disordered" evidence="1">
    <location>
        <begin position="1"/>
        <end position="47"/>
    </location>
</feature>
<evidence type="ECO:0000313" key="2">
    <source>
        <dbReference type="EMBL" id="KAL0060371.1"/>
    </source>
</evidence>
<sequence>MTKEQGGFIEKEDTLSNPMPTPPVERPLSQSLSRSSSSMSRKSGSPSANTLLYHLEDFARHSIRLYTQIILQLGLVPAAQKEREGADADAK</sequence>